<organism evidence="2 3">
    <name type="scientific">[Clostridium] celerecrescens 18A</name>
    <dbReference type="NCBI Taxonomy" id="1286362"/>
    <lineage>
        <taxon>Bacteria</taxon>
        <taxon>Bacillati</taxon>
        <taxon>Bacillota</taxon>
        <taxon>Clostridia</taxon>
        <taxon>Lachnospirales</taxon>
        <taxon>Lachnospiraceae</taxon>
        <taxon>Lacrimispora</taxon>
    </lineage>
</organism>
<dbReference type="EMBL" id="PGET01000001">
    <property type="protein sequence ID" value="PJJ26708.1"/>
    <property type="molecule type" value="Genomic_DNA"/>
</dbReference>
<gene>
    <name evidence="2" type="ORF">H171_0148</name>
</gene>
<keyword evidence="1" id="KW-0472">Membrane</keyword>
<evidence type="ECO:0000256" key="1">
    <source>
        <dbReference type="SAM" id="Phobius"/>
    </source>
</evidence>
<reference evidence="2 3" key="1">
    <citation type="submission" date="2017-11" db="EMBL/GenBank/DDBJ databases">
        <title>Understudied soil microbes with underappreciated capabilities: Untangling the Clostridium saccharolyticum group.</title>
        <authorList>
            <person name="Leschine S."/>
        </authorList>
    </citation>
    <scope>NUCLEOTIDE SEQUENCE [LARGE SCALE GENOMIC DNA]</scope>
    <source>
        <strain evidence="2 3">18A</strain>
    </source>
</reference>
<comment type="caution">
    <text evidence="2">The sequence shown here is derived from an EMBL/GenBank/DDBJ whole genome shotgun (WGS) entry which is preliminary data.</text>
</comment>
<accession>A0A2M8YZU5</accession>
<name>A0A2M8YZU5_9FIRM</name>
<sequence>MGSFYLLIVSVSIGTLIGYFISRLTCRGEHKREGNYNEFGKRYDK</sequence>
<evidence type="ECO:0000313" key="2">
    <source>
        <dbReference type="EMBL" id="PJJ26708.1"/>
    </source>
</evidence>
<keyword evidence="1" id="KW-1133">Transmembrane helix</keyword>
<dbReference type="AlphaFoldDB" id="A0A2M8YZU5"/>
<keyword evidence="1" id="KW-0812">Transmembrane</keyword>
<feature type="transmembrane region" description="Helical" evidence="1">
    <location>
        <begin position="6"/>
        <end position="22"/>
    </location>
</feature>
<dbReference type="Proteomes" id="UP000231092">
    <property type="component" value="Unassembled WGS sequence"/>
</dbReference>
<evidence type="ECO:0000313" key="3">
    <source>
        <dbReference type="Proteomes" id="UP000231092"/>
    </source>
</evidence>
<proteinExistence type="predicted"/>
<protein>
    <submittedName>
        <fullName evidence="2">Uncharacterized protein</fullName>
    </submittedName>
</protein>